<dbReference type="PANTHER" id="PTHR24171">
    <property type="entry name" value="ANKYRIN REPEAT DOMAIN-CONTAINING PROTEIN 39-RELATED"/>
    <property type="match status" value="1"/>
</dbReference>
<sequence length="217" mass="22759">MMQRRGFLRLTGRAILAGIVLAAFPGTAVLAATSEQTTNFFRAVAMDDAATVKSLLAAGVDPNQQNPLGGEPALVIAAREASMRVLRTLLDQPGIQLDATAMNGNTALMMAAFKRNRPAAEALIARGAAVNRPGWTPLHYAAASGDEDLARLLIKRGAKLDAVSPPASGSFTPLMMAAREGHPDMVAFLMEQGANPKLTNSEGRTAAQIAEQARAGR</sequence>
<evidence type="ECO:0000256" key="2">
    <source>
        <dbReference type="ARBA" id="ARBA00023043"/>
    </source>
</evidence>
<keyword evidence="1" id="KW-0677">Repeat</keyword>
<dbReference type="SUPFAM" id="SSF48403">
    <property type="entry name" value="Ankyrin repeat"/>
    <property type="match status" value="1"/>
</dbReference>
<evidence type="ECO:0000256" key="3">
    <source>
        <dbReference type="PROSITE-ProRule" id="PRU00023"/>
    </source>
</evidence>
<dbReference type="PROSITE" id="PS50297">
    <property type="entry name" value="ANK_REP_REGION"/>
    <property type="match status" value="3"/>
</dbReference>
<dbReference type="Pfam" id="PF13857">
    <property type="entry name" value="Ank_5"/>
    <property type="match status" value="1"/>
</dbReference>
<feature type="repeat" description="ANK" evidence="3">
    <location>
        <begin position="133"/>
        <end position="165"/>
    </location>
</feature>
<evidence type="ECO:0000256" key="1">
    <source>
        <dbReference type="ARBA" id="ARBA00022737"/>
    </source>
</evidence>
<reference evidence="7" key="1">
    <citation type="journal article" date="2019" name="Int. J. Syst. Evol. Microbiol.">
        <title>The Global Catalogue of Microorganisms (GCM) 10K type strain sequencing project: providing services to taxonomists for standard genome sequencing and annotation.</title>
        <authorList>
            <consortium name="The Broad Institute Genomics Platform"/>
            <consortium name="The Broad Institute Genome Sequencing Center for Infectious Disease"/>
            <person name="Wu L."/>
            <person name="Ma J."/>
        </authorList>
    </citation>
    <scope>NUCLEOTIDE SEQUENCE [LARGE SCALE GENOMIC DNA]</scope>
    <source>
        <strain evidence="7">CGMCC 4.5798</strain>
    </source>
</reference>
<proteinExistence type="predicted"/>
<dbReference type="InterPro" id="IPR002110">
    <property type="entry name" value="Ankyrin_rpt"/>
</dbReference>
<organism evidence="6 7">
    <name type="scientific">Massilia aerilata</name>
    <dbReference type="NCBI Taxonomy" id="453817"/>
    <lineage>
        <taxon>Bacteria</taxon>
        <taxon>Pseudomonadati</taxon>
        <taxon>Pseudomonadota</taxon>
        <taxon>Betaproteobacteria</taxon>
        <taxon>Burkholderiales</taxon>
        <taxon>Oxalobacteraceae</taxon>
        <taxon>Telluria group</taxon>
        <taxon>Massilia</taxon>
    </lineage>
</organism>
<dbReference type="PROSITE" id="PS51318">
    <property type="entry name" value="TAT"/>
    <property type="match status" value="1"/>
</dbReference>
<feature type="chain" id="PRO_5046832154" evidence="5">
    <location>
        <begin position="32"/>
        <end position="217"/>
    </location>
</feature>
<dbReference type="Proteomes" id="UP001596086">
    <property type="component" value="Unassembled WGS sequence"/>
</dbReference>
<dbReference type="PROSITE" id="PS50088">
    <property type="entry name" value="ANK_REPEAT"/>
    <property type="match status" value="3"/>
</dbReference>
<comment type="caution">
    <text evidence="6">The sequence shown here is derived from an EMBL/GenBank/DDBJ whole genome shotgun (WGS) entry which is preliminary data.</text>
</comment>
<feature type="repeat" description="ANK" evidence="3">
    <location>
        <begin position="169"/>
        <end position="201"/>
    </location>
</feature>
<dbReference type="RefSeq" id="WP_379765814.1">
    <property type="nucleotide sequence ID" value="NZ_JBHSMZ010000001.1"/>
</dbReference>
<feature type="repeat" description="ANK" evidence="3">
    <location>
        <begin position="103"/>
        <end position="131"/>
    </location>
</feature>
<name>A0ABW0RRE3_9BURK</name>
<dbReference type="InterPro" id="IPR006311">
    <property type="entry name" value="TAT_signal"/>
</dbReference>
<evidence type="ECO:0000313" key="7">
    <source>
        <dbReference type="Proteomes" id="UP001596086"/>
    </source>
</evidence>
<evidence type="ECO:0000256" key="5">
    <source>
        <dbReference type="SAM" id="SignalP"/>
    </source>
</evidence>
<keyword evidence="5" id="KW-0732">Signal</keyword>
<dbReference type="Pfam" id="PF12796">
    <property type="entry name" value="Ank_2"/>
    <property type="match status" value="1"/>
</dbReference>
<protein>
    <submittedName>
        <fullName evidence="6">Ankyrin repeat domain-containing protein</fullName>
    </submittedName>
</protein>
<accession>A0ABW0RRE3</accession>
<feature type="region of interest" description="Disordered" evidence="4">
    <location>
        <begin position="198"/>
        <end position="217"/>
    </location>
</feature>
<dbReference type="InterPro" id="IPR036770">
    <property type="entry name" value="Ankyrin_rpt-contain_sf"/>
</dbReference>
<evidence type="ECO:0000313" key="6">
    <source>
        <dbReference type="EMBL" id="MFC5547121.1"/>
    </source>
</evidence>
<keyword evidence="2 3" id="KW-0040">ANK repeat</keyword>
<dbReference type="Gene3D" id="1.25.40.20">
    <property type="entry name" value="Ankyrin repeat-containing domain"/>
    <property type="match status" value="2"/>
</dbReference>
<keyword evidence="7" id="KW-1185">Reference proteome</keyword>
<dbReference type="PANTHER" id="PTHR24171:SF9">
    <property type="entry name" value="ANKYRIN REPEAT DOMAIN-CONTAINING PROTEIN 39"/>
    <property type="match status" value="1"/>
</dbReference>
<gene>
    <name evidence="6" type="ORF">ACFPO9_01165</name>
</gene>
<evidence type="ECO:0000256" key="4">
    <source>
        <dbReference type="SAM" id="MobiDB-lite"/>
    </source>
</evidence>
<dbReference type="SMART" id="SM00248">
    <property type="entry name" value="ANK"/>
    <property type="match status" value="5"/>
</dbReference>
<dbReference type="PRINTS" id="PR01415">
    <property type="entry name" value="ANKYRIN"/>
</dbReference>
<feature type="signal peptide" evidence="5">
    <location>
        <begin position="1"/>
        <end position="31"/>
    </location>
</feature>
<dbReference type="EMBL" id="JBHSMZ010000001">
    <property type="protein sequence ID" value="MFC5547121.1"/>
    <property type="molecule type" value="Genomic_DNA"/>
</dbReference>